<dbReference type="Proteomes" id="UP000233742">
    <property type="component" value="Chromosome"/>
</dbReference>
<sequence length="88" mass="9229">MNGKFLAIAVAATALTACSLNPRDYETTPVVVETAAGPVTCQLYTKEQVTWDRATARPNSMDVETADNVCRAEGQRELTGGASAAPAI</sequence>
<reference evidence="1 2" key="1">
    <citation type="submission" date="2017-12" db="EMBL/GenBank/DDBJ databases">
        <authorList>
            <person name="Hurst M.R.H."/>
        </authorList>
    </citation>
    <scope>NUCLEOTIDE SEQUENCE [LARGE SCALE GENOMIC DNA]</scope>
    <source>
        <strain evidence="1 2">BM15</strain>
    </source>
</reference>
<organism evidence="1 2">
    <name type="scientific">Paracoccus tegillarcae</name>
    <dbReference type="NCBI Taxonomy" id="1529068"/>
    <lineage>
        <taxon>Bacteria</taxon>
        <taxon>Pseudomonadati</taxon>
        <taxon>Pseudomonadota</taxon>
        <taxon>Alphaproteobacteria</taxon>
        <taxon>Rhodobacterales</taxon>
        <taxon>Paracoccaceae</taxon>
        <taxon>Paracoccus</taxon>
    </lineage>
</organism>
<dbReference type="EMBL" id="CP025408">
    <property type="protein sequence ID" value="AUH32714.1"/>
    <property type="molecule type" value="Genomic_DNA"/>
</dbReference>
<accession>A0A2K9EU16</accession>
<dbReference type="AlphaFoldDB" id="A0A2K9EU16"/>
<keyword evidence="2" id="KW-1185">Reference proteome</keyword>
<gene>
    <name evidence="1" type="ORF">CUV01_04345</name>
</gene>
<dbReference type="PROSITE" id="PS51257">
    <property type="entry name" value="PROKAR_LIPOPROTEIN"/>
    <property type="match status" value="1"/>
</dbReference>
<proteinExistence type="predicted"/>
<dbReference type="KEGG" id="paro:CUV01_04345"/>
<dbReference type="OrthoDB" id="7777983at2"/>
<protein>
    <submittedName>
        <fullName evidence="1">Uncharacterized protein</fullName>
    </submittedName>
</protein>
<name>A0A2K9EU16_9RHOB</name>
<evidence type="ECO:0000313" key="1">
    <source>
        <dbReference type="EMBL" id="AUH32714.1"/>
    </source>
</evidence>
<dbReference type="RefSeq" id="WP_101459388.1">
    <property type="nucleotide sequence ID" value="NZ_CP025408.1"/>
</dbReference>
<evidence type="ECO:0000313" key="2">
    <source>
        <dbReference type="Proteomes" id="UP000233742"/>
    </source>
</evidence>